<evidence type="ECO:0000259" key="1">
    <source>
        <dbReference type="Pfam" id="PF00070"/>
    </source>
</evidence>
<sequence>MLGVEAAAALRRNGDNVTLVHRSDRLMEQQLDAQAAALLTQRLKERGIACALNAGITQITRRRWCLTTAAASRPAGS</sequence>
<dbReference type="Gene3D" id="3.50.50.60">
    <property type="entry name" value="FAD/NAD(P)-binding domain"/>
    <property type="match status" value="1"/>
</dbReference>
<dbReference type="Pfam" id="PF00070">
    <property type="entry name" value="Pyr_redox"/>
    <property type="match status" value="1"/>
</dbReference>
<proteinExistence type="predicted"/>
<name>A0A248KI97_9ENTR</name>
<gene>
    <name evidence="2" type="ORF">CEW81_11005</name>
</gene>
<dbReference type="AlphaFoldDB" id="A0A248KI97"/>
<accession>A0A248KI97</accession>
<dbReference type="Proteomes" id="UP000197098">
    <property type="component" value="Chromosome"/>
</dbReference>
<protein>
    <recommendedName>
        <fullName evidence="1">Pyridine nucleotide-disulphide oxidoreductase N-terminal domain-containing protein</fullName>
    </recommendedName>
</protein>
<reference evidence="2 3" key="1">
    <citation type="submission" date="2017-06" db="EMBL/GenBank/DDBJ databases">
        <title>Origin of plasmid-mediated fosfomycin resistance gene fosA3.</title>
        <authorList>
            <person name="Ito R."/>
            <person name="Pacey M.P."/>
            <person name="Doi Y."/>
        </authorList>
    </citation>
    <scope>NUCLEOTIDE SEQUENCE [LARGE SCALE GENOMIC DNA]</scope>
    <source>
        <strain evidence="2 3">YDC799</strain>
    </source>
</reference>
<feature type="domain" description="Pyridine nucleotide-disulphide oxidoreductase N-terminal" evidence="1">
    <location>
        <begin position="2"/>
        <end position="60"/>
    </location>
</feature>
<dbReference type="InterPro" id="IPR039648">
    <property type="entry name" value="DHPH_N"/>
</dbReference>
<dbReference type="SUPFAM" id="SSF51905">
    <property type="entry name" value="FAD/NAD(P)-binding domain"/>
    <property type="match status" value="1"/>
</dbReference>
<organism evidence="2 3">
    <name type="scientific">Kluyvera genomosp. 3</name>
    <dbReference type="NCBI Taxonomy" id="2774055"/>
    <lineage>
        <taxon>Bacteria</taxon>
        <taxon>Pseudomonadati</taxon>
        <taxon>Pseudomonadota</taxon>
        <taxon>Gammaproteobacteria</taxon>
        <taxon>Enterobacterales</taxon>
        <taxon>Enterobacteriaceae</taxon>
        <taxon>Kluyvera</taxon>
    </lineage>
</organism>
<evidence type="ECO:0000313" key="2">
    <source>
        <dbReference type="EMBL" id="ASG63317.1"/>
    </source>
</evidence>
<dbReference type="EMBL" id="CP022114">
    <property type="protein sequence ID" value="ASG63317.1"/>
    <property type="molecule type" value="Genomic_DNA"/>
</dbReference>
<dbReference type="InterPro" id="IPR036188">
    <property type="entry name" value="FAD/NAD-bd_sf"/>
</dbReference>
<evidence type="ECO:0000313" key="3">
    <source>
        <dbReference type="Proteomes" id="UP000197098"/>
    </source>
</evidence>